<dbReference type="AlphaFoldDB" id="A0A0R3UMH5"/>
<reference evidence="3" key="1">
    <citation type="submission" date="2017-02" db="UniProtKB">
        <authorList>
            <consortium name="WormBaseParasite"/>
        </authorList>
    </citation>
    <scope>IDENTIFICATION</scope>
</reference>
<proteinExistence type="predicted"/>
<dbReference type="EMBL" id="UXSR01005607">
    <property type="protein sequence ID" value="VDD82947.1"/>
    <property type="molecule type" value="Genomic_DNA"/>
</dbReference>
<name>A0A0R3UMH5_MESCO</name>
<protein>
    <submittedName>
        <fullName evidence="3">Transposase</fullName>
    </submittedName>
</protein>
<reference evidence="1 2" key="2">
    <citation type="submission" date="2018-10" db="EMBL/GenBank/DDBJ databases">
        <authorList>
            <consortium name="Pathogen Informatics"/>
        </authorList>
    </citation>
    <scope>NUCLEOTIDE SEQUENCE [LARGE SCALE GENOMIC DNA]</scope>
</reference>
<organism evidence="3">
    <name type="scientific">Mesocestoides corti</name>
    <name type="common">Flatworm</name>
    <dbReference type="NCBI Taxonomy" id="53468"/>
    <lineage>
        <taxon>Eukaryota</taxon>
        <taxon>Metazoa</taxon>
        <taxon>Spiralia</taxon>
        <taxon>Lophotrochozoa</taxon>
        <taxon>Platyhelminthes</taxon>
        <taxon>Cestoda</taxon>
        <taxon>Eucestoda</taxon>
        <taxon>Cyclophyllidea</taxon>
        <taxon>Mesocestoididae</taxon>
        <taxon>Mesocestoides</taxon>
    </lineage>
</organism>
<dbReference type="Proteomes" id="UP000267029">
    <property type="component" value="Unassembled WGS sequence"/>
</dbReference>
<evidence type="ECO:0000313" key="3">
    <source>
        <dbReference type="WBParaSite" id="MCOS_0000894901-mRNA-1"/>
    </source>
</evidence>
<dbReference type="OrthoDB" id="9978460at2759"/>
<dbReference type="WBParaSite" id="MCOS_0000894901-mRNA-1">
    <property type="protein sequence ID" value="MCOS_0000894901-mRNA-1"/>
    <property type="gene ID" value="MCOS_0000894901"/>
</dbReference>
<evidence type="ECO:0000313" key="1">
    <source>
        <dbReference type="EMBL" id="VDD82947.1"/>
    </source>
</evidence>
<evidence type="ECO:0000313" key="2">
    <source>
        <dbReference type="Proteomes" id="UP000267029"/>
    </source>
</evidence>
<gene>
    <name evidence="1" type="ORF">MCOS_LOCUS8950</name>
</gene>
<keyword evidence="2" id="KW-1185">Reference proteome</keyword>
<sequence length="104" mass="11853">MSHSTSQRSFLKDVQQLYRTIDTSIDGQDFIVSVNELYFKTQRIRICYLSLNKEPSPPSVFYYSEFLGSSVCRGELSDLYSTLFAGDVLPAMQVHPESRQTSSL</sequence>
<accession>A0A0R3UMH5</accession>